<dbReference type="InterPro" id="IPR006573">
    <property type="entry name" value="NHR_dom"/>
</dbReference>
<feature type="domain" description="NHR" evidence="1">
    <location>
        <begin position="1"/>
        <end position="79"/>
    </location>
</feature>
<comment type="caution">
    <text evidence="2">The sequence shown here is derived from an EMBL/GenBank/DDBJ whole genome shotgun (WGS) entry which is preliminary data.</text>
</comment>
<evidence type="ECO:0000259" key="1">
    <source>
        <dbReference type="PROSITE" id="PS51065"/>
    </source>
</evidence>
<proteinExistence type="predicted"/>
<protein>
    <submittedName>
        <fullName evidence="2">Neuralized-like protein 4</fullName>
    </submittedName>
</protein>
<dbReference type="Pfam" id="PF07177">
    <property type="entry name" value="Neuralized"/>
    <property type="match status" value="1"/>
</dbReference>
<dbReference type="GO" id="GO:0061630">
    <property type="term" value="F:ubiquitin protein ligase activity"/>
    <property type="evidence" value="ECO:0007669"/>
    <property type="project" value="TreeGrafter"/>
</dbReference>
<feature type="non-terminal residue" evidence="2">
    <location>
        <position position="1"/>
    </location>
</feature>
<keyword evidence="3" id="KW-1185">Reference proteome</keyword>
<dbReference type="PANTHER" id="PTHR12429:SF14">
    <property type="entry name" value="NEURALIZED-LIKE PROTEIN 4"/>
    <property type="match status" value="1"/>
</dbReference>
<dbReference type="InterPro" id="IPR037962">
    <property type="entry name" value="Neuralized"/>
</dbReference>
<feature type="non-terminal residue" evidence="2">
    <location>
        <position position="84"/>
    </location>
</feature>
<dbReference type="Proteomes" id="UP001381693">
    <property type="component" value="Unassembled WGS sequence"/>
</dbReference>
<sequence>IMLGQGVLRDGRSLHEAYGCDLDKLVEGDRVGVMRTSQGDLKFYVNGECQGIAAGNLPQILYAVVDMYGKCAQVTLTAPSTPDS</sequence>
<gene>
    <name evidence="2" type="primary">NEURL4_2</name>
    <name evidence="2" type="ORF">SK128_000247</name>
</gene>
<dbReference type="PANTHER" id="PTHR12429">
    <property type="entry name" value="NEURALIZED"/>
    <property type="match status" value="1"/>
</dbReference>
<dbReference type="SUPFAM" id="SSF49899">
    <property type="entry name" value="Concanavalin A-like lectins/glucanases"/>
    <property type="match status" value="1"/>
</dbReference>
<dbReference type="InterPro" id="IPR013320">
    <property type="entry name" value="ConA-like_dom_sf"/>
</dbReference>
<dbReference type="InterPro" id="IPR043136">
    <property type="entry name" value="B30.2/SPRY_sf"/>
</dbReference>
<dbReference type="AlphaFoldDB" id="A0AAN8WSK9"/>
<evidence type="ECO:0000313" key="3">
    <source>
        <dbReference type="Proteomes" id="UP001381693"/>
    </source>
</evidence>
<evidence type="ECO:0000313" key="2">
    <source>
        <dbReference type="EMBL" id="KAK7071520.1"/>
    </source>
</evidence>
<accession>A0AAN8WSK9</accession>
<dbReference type="PROSITE" id="PS51065">
    <property type="entry name" value="NHR"/>
    <property type="match status" value="1"/>
</dbReference>
<organism evidence="2 3">
    <name type="scientific">Halocaridina rubra</name>
    <name type="common">Hawaiian red shrimp</name>
    <dbReference type="NCBI Taxonomy" id="373956"/>
    <lineage>
        <taxon>Eukaryota</taxon>
        <taxon>Metazoa</taxon>
        <taxon>Ecdysozoa</taxon>
        <taxon>Arthropoda</taxon>
        <taxon>Crustacea</taxon>
        <taxon>Multicrustacea</taxon>
        <taxon>Malacostraca</taxon>
        <taxon>Eumalacostraca</taxon>
        <taxon>Eucarida</taxon>
        <taxon>Decapoda</taxon>
        <taxon>Pleocyemata</taxon>
        <taxon>Caridea</taxon>
        <taxon>Atyoidea</taxon>
        <taxon>Atyidae</taxon>
        <taxon>Halocaridina</taxon>
    </lineage>
</organism>
<dbReference type="EMBL" id="JAXCGZ010014375">
    <property type="protein sequence ID" value="KAK7071520.1"/>
    <property type="molecule type" value="Genomic_DNA"/>
</dbReference>
<dbReference type="Gene3D" id="2.60.120.920">
    <property type="match status" value="1"/>
</dbReference>
<reference evidence="2 3" key="1">
    <citation type="submission" date="2023-11" db="EMBL/GenBank/DDBJ databases">
        <title>Halocaridina rubra genome assembly.</title>
        <authorList>
            <person name="Smith C."/>
        </authorList>
    </citation>
    <scope>NUCLEOTIDE SEQUENCE [LARGE SCALE GENOMIC DNA]</scope>
    <source>
        <strain evidence="2">EP-1</strain>
        <tissue evidence="2">Whole</tissue>
    </source>
</reference>
<name>A0AAN8WSK9_HALRR</name>